<keyword evidence="3" id="KW-1185">Reference proteome</keyword>
<dbReference type="Proteomes" id="UP000604825">
    <property type="component" value="Unassembled WGS sequence"/>
</dbReference>
<feature type="transmembrane region" description="Helical" evidence="1">
    <location>
        <begin position="51"/>
        <end position="72"/>
    </location>
</feature>
<evidence type="ECO:0000313" key="2">
    <source>
        <dbReference type="EMBL" id="CAD6264910.1"/>
    </source>
</evidence>
<sequence length="86" mass="8967">MASAASAPVFERVAGIRAIAESGRFKASSSPLPRNQAITCFNHNRSAPPVALLGFASHCSVVVAVIGIRLATNRGTPIPITRSQIL</sequence>
<accession>A0A811R4C0</accession>
<keyword evidence="1" id="KW-1133">Transmembrane helix</keyword>
<evidence type="ECO:0000313" key="3">
    <source>
        <dbReference type="Proteomes" id="UP000604825"/>
    </source>
</evidence>
<organism evidence="2 3">
    <name type="scientific">Miscanthus lutarioriparius</name>
    <dbReference type="NCBI Taxonomy" id="422564"/>
    <lineage>
        <taxon>Eukaryota</taxon>
        <taxon>Viridiplantae</taxon>
        <taxon>Streptophyta</taxon>
        <taxon>Embryophyta</taxon>
        <taxon>Tracheophyta</taxon>
        <taxon>Spermatophyta</taxon>
        <taxon>Magnoliopsida</taxon>
        <taxon>Liliopsida</taxon>
        <taxon>Poales</taxon>
        <taxon>Poaceae</taxon>
        <taxon>PACMAD clade</taxon>
        <taxon>Panicoideae</taxon>
        <taxon>Andropogonodae</taxon>
        <taxon>Andropogoneae</taxon>
        <taxon>Saccharinae</taxon>
        <taxon>Miscanthus</taxon>
    </lineage>
</organism>
<evidence type="ECO:0000256" key="1">
    <source>
        <dbReference type="SAM" id="Phobius"/>
    </source>
</evidence>
<reference evidence="2" key="1">
    <citation type="submission" date="2020-10" db="EMBL/GenBank/DDBJ databases">
        <authorList>
            <person name="Han B."/>
            <person name="Lu T."/>
            <person name="Zhao Q."/>
            <person name="Huang X."/>
            <person name="Zhao Y."/>
        </authorList>
    </citation>
    <scope>NUCLEOTIDE SEQUENCE</scope>
</reference>
<keyword evidence="1" id="KW-0472">Membrane</keyword>
<proteinExistence type="predicted"/>
<dbReference type="EMBL" id="CAJGYO010000013">
    <property type="protein sequence ID" value="CAD6264910.1"/>
    <property type="molecule type" value="Genomic_DNA"/>
</dbReference>
<gene>
    <name evidence="2" type="ORF">NCGR_LOCUS48215</name>
</gene>
<protein>
    <submittedName>
        <fullName evidence="2">Uncharacterized protein</fullName>
    </submittedName>
</protein>
<dbReference type="AlphaFoldDB" id="A0A811R4C0"/>
<name>A0A811R4C0_9POAL</name>
<comment type="caution">
    <text evidence="2">The sequence shown here is derived from an EMBL/GenBank/DDBJ whole genome shotgun (WGS) entry which is preliminary data.</text>
</comment>
<keyword evidence="1" id="KW-0812">Transmembrane</keyword>